<sequence length="54" mass="5859">MGFSVCDLGSQWSLQDGSFTSTGCLHAGMGAFTPVRSEWVPSRRILWIPETIAA</sequence>
<evidence type="ECO:0000313" key="3">
    <source>
        <dbReference type="Proteomes" id="UP000327013"/>
    </source>
</evidence>
<protein>
    <submittedName>
        <fullName evidence="2">Uncharacterized protein</fullName>
    </submittedName>
</protein>
<proteinExistence type="predicted"/>
<name>A0A5N6R399_9ROSI</name>
<dbReference type="EMBL" id="CM017324">
    <property type="protein sequence ID" value="KAE8037427.1"/>
    <property type="molecule type" value="Genomic_DNA"/>
</dbReference>
<organism evidence="2 3">
    <name type="scientific">Carpinus fangiana</name>
    <dbReference type="NCBI Taxonomy" id="176857"/>
    <lineage>
        <taxon>Eukaryota</taxon>
        <taxon>Viridiplantae</taxon>
        <taxon>Streptophyta</taxon>
        <taxon>Embryophyta</taxon>
        <taxon>Tracheophyta</taxon>
        <taxon>Spermatophyta</taxon>
        <taxon>Magnoliopsida</taxon>
        <taxon>eudicotyledons</taxon>
        <taxon>Gunneridae</taxon>
        <taxon>Pentapetalae</taxon>
        <taxon>rosids</taxon>
        <taxon>fabids</taxon>
        <taxon>Fagales</taxon>
        <taxon>Betulaceae</taxon>
        <taxon>Carpinus</taxon>
    </lineage>
</organism>
<dbReference type="Proteomes" id="UP000327013">
    <property type="component" value="Chromosome 5"/>
</dbReference>
<dbReference type="AlphaFoldDB" id="A0A5N6R399"/>
<dbReference type="EMBL" id="CM017325">
    <property type="protein sequence ID" value="KAE8055412.1"/>
    <property type="molecule type" value="Genomic_DNA"/>
</dbReference>
<evidence type="ECO:0000313" key="2">
    <source>
        <dbReference type="EMBL" id="KAE8055412.1"/>
    </source>
</evidence>
<reference evidence="2 3" key="1">
    <citation type="submission" date="2019-06" db="EMBL/GenBank/DDBJ databases">
        <title>A chromosomal-level reference genome of Carpinus fangiana (Coryloideae, Betulaceae).</title>
        <authorList>
            <person name="Yang X."/>
            <person name="Wang Z."/>
            <person name="Zhang L."/>
            <person name="Hao G."/>
            <person name="Liu J."/>
            <person name="Yang Y."/>
        </authorList>
    </citation>
    <scope>NUCLEOTIDE SEQUENCE [LARGE SCALE GENOMIC DNA]</scope>
    <source>
        <strain evidence="2">Cfa_2016G</strain>
        <tissue evidence="2">Leaf</tissue>
    </source>
</reference>
<evidence type="ECO:0000313" key="1">
    <source>
        <dbReference type="EMBL" id="KAE8037427.1"/>
    </source>
</evidence>
<accession>A0A5N6R399</accession>
<dbReference type="Proteomes" id="UP000327013">
    <property type="component" value="Chromosome 4"/>
</dbReference>
<gene>
    <name evidence="1" type="ORF">FH972_010015</name>
    <name evidence="2" type="ORF">FH972_012252</name>
</gene>
<keyword evidence="3" id="KW-1185">Reference proteome</keyword>